<dbReference type="EMBL" id="CAJNOQ010031050">
    <property type="protein sequence ID" value="CAF1577834.1"/>
    <property type="molecule type" value="Genomic_DNA"/>
</dbReference>
<dbReference type="PROSITE" id="PS50181">
    <property type="entry name" value="FBOX"/>
    <property type="match status" value="1"/>
</dbReference>
<organism evidence="2 4">
    <name type="scientific">Didymodactylos carnosus</name>
    <dbReference type="NCBI Taxonomy" id="1234261"/>
    <lineage>
        <taxon>Eukaryota</taxon>
        <taxon>Metazoa</taxon>
        <taxon>Spiralia</taxon>
        <taxon>Gnathifera</taxon>
        <taxon>Rotifera</taxon>
        <taxon>Eurotatoria</taxon>
        <taxon>Bdelloidea</taxon>
        <taxon>Philodinida</taxon>
        <taxon>Philodinidae</taxon>
        <taxon>Didymodactylos</taxon>
    </lineage>
</organism>
<feature type="domain" description="F-box" evidence="1">
    <location>
        <begin position="1"/>
        <end position="47"/>
    </location>
</feature>
<sequence length="534" mass="63799">MLFEQLPNEILYYIFSHLTPYHLFLTFNNLNTQMNNIIHRHHLHVQLEKYVDNDVLKYYFDKIISTVPHSICSLTLSTDDQLQQFNKRFNIEYFTKLQYISLKCDKMCEFTQIVSKLRHVTNLKIEFRRDRVSNDIRNQNMQQLFHLVWSLPVLKSCSLLDGYFSSGDKDMIHVPSNMEILSINKTPPPTPSQLEYFSFLSDNVHENNDWLIDAQQWKLIFEQMTQLKHIELDIQLARGYKSIDHFKTLLTSFQTEYYRQKNWNIIFDYFIHPSDSKLAHVYTIPHSNIELRTNLYNVLTVATFPTNLTCEKINYLIIDIQLPTYSAKQQQRRFPSVKKLCLCADEFDDELNDEFDATTFVSDLQQFITLENVQELEHEFKQWVLLEQILICSPNIHRLSLSVCLNDLEEIYCNETLSTLLRSAINELEFYRHMFSPDISPWSSDYVEHFIGIFSNVTKFSGSLYNMNDFYRLLPIILVQMKKIRHISFHLRDSVTYDRERMSDLLNLLKPVKQFKFDVYYLHIWLEETDIHLR</sequence>
<reference evidence="2" key="1">
    <citation type="submission" date="2021-02" db="EMBL/GenBank/DDBJ databases">
        <authorList>
            <person name="Nowell W R."/>
        </authorList>
    </citation>
    <scope>NUCLEOTIDE SEQUENCE</scope>
</reference>
<dbReference type="EMBL" id="CAJOBC010096970">
    <property type="protein sequence ID" value="CAF4444064.1"/>
    <property type="molecule type" value="Genomic_DNA"/>
</dbReference>
<evidence type="ECO:0000313" key="4">
    <source>
        <dbReference type="Proteomes" id="UP000663829"/>
    </source>
</evidence>
<name>A0A815Z053_9BILA</name>
<dbReference type="Proteomes" id="UP000681722">
    <property type="component" value="Unassembled WGS sequence"/>
</dbReference>
<evidence type="ECO:0000259" key="1">
    <source>
        <dbReference type="PROSITE" id="PS50181"/>
    </source>
</evidence>
<dbReference type="Proteomes" id="UP000663829">
    <property type="component" value="Unassembled WGS sequence"/>
</dbReference>
<proteinExistence type="predicted"/>
<keyword evidence="4" id="KW-1185">Reference proteome</keyword>
<accession>A0A815Z053</accession>
<evidence type="ECO:0000313" key="2">
    <source>
        <dbReference type="EMBL" id="CAF1577834.1"/>
    </source>
</evidence>
<dbReference type="AlphaFoldDB" id="A0A815Z053"/>
<gene>
    <name evidence="2" type="ORF">GPM918_LOCUS40870</name>
    <name evidence="3" type="ORF">SRO942_LOCUS41863</name>
</gene>
<dbReference type="InterPro" id="IPR001810">
    <property type="entry name" value="F-box_dom"/>
</dbReference>
<protein>
    <recommendedName>
        <fullName evidence="1">F-box domain-containing protein</fullName>
    </recommendedName>
</protein>
<comment type="caution">
    <text evidence="2">The sequence shown here is derived from an EMBL/GenBank/DDBJ whole genome shotgun (WGS) entry which is preliminary data.</text>
</comment>
<evidence type="ECO:0000313" key="3">
    <source>
        <dbReference type="EMBL" id="CAF4444064.1"/>
    </source>
</evidence>